<accession>A0ABN2MES3</accession>
<name>A0ABN2MES3_9MICO</name>
<dbReference type="CDD" id="cd02042">
    <property type="entry name" value="ParAB_family"/>
    <property type="match status" value="1"/>
</dbReference>
<protein>
    <recommendedName>
        <fullName evidence="1">AAA domain-containing protein</fullName>
    </recommendedName>
</protein>
<dbReference type="PIRSF" id="PIRSF009320">
    <property type="entry name" value="Nuc_binding_HP_1000"/>
    <property type="match status" value="1"/>
</dbReference>
<dbReference type="EMBL" id="BAAANJ010000028">
    <property type="protein sequence ID" value="GAA1821439.1"/>
    <property type="molecule type" value="Genomic_DNA"/>
</dbReference>
<gene>
    <name evidence="2" type="ORF">GCM10009749_35220</name>
</gene>
<dbReference type="Proteomes" id="UP001500002">
    <property type="component" value="Unassembled WGS sequence"/>
</dbReference>
<dbReference type="PANTHER" id="PTHR13696">
    <property type="entry name" value="P-LOOP CONTAINING NUCLEOSIDE TRIPHOSPHATE HYDROLASE"/>
    <property type="match status" value="1"/>
</dbReference>
<evidence type="ECO:0000313" key="3">
    <source>
        <dbReference type="Proteomes" id="UP001500002"/>
    </source>
</evidence>
<dbReference type="InterPro" id="IPR027417">
    <property type="entry name" value="P-loop_NTPase"/>
</dbReference>
<dbReference type="RefSeq" id="WP_344298028.1">
    <property type="nucleotide sequence ID" value="NZ_BAAANJ010000028.1"/>
</dbReference>
<feature type="domain" description="AAA" evidence="1">
    <location>
        <begin position="1"/>
        <end position="46"/>
    </location>
</feature>
<dbReference type="InterPro" id="IPR025669">
    <property type="entry name" value="AAA_dom"/>
</dbReference>
<proteinExistence type="predicted"/>
<keyword evidence="3" id="KW-1185">Reference proteome</keyword>
<sequence>MRIVALVGQKGGIGKTTTTVNLAAVLAKNANRVLVVDVDPQESTTWWAENAGERLPFDFTASVDASNLANLRELEDQYDVVLVDTPGNLEAEAILAAVLDVADFVVVPLAPEDLAVQPIVRTVRQHIEPRGLPYRILLSKIDMRNAGELEDWQRLVDEGLELPRFQQVIRYYKTHKDAPGRGDVVTNYPDTRANRNAIFDYNAVAFELVSLWANHPIKTGSR</sequence>
<evidence type="ECO:0000259" key="1">
    <source>
        <dbReference type="Pfam" id="PF13614"/>
    </source>
</evidence>
<dbReference type="Gene3D" id="3.40.50.300">
    <property type="entry name" value="P-loop containing nucleotide triphosphate hydrolases"/>
    <property type="match status" value="1"/>
</dbReference>
<dbReference type="SUPFAM" id="SSF52540">
    <property type="entry name" value="P-loop containing nucleoside triphosphate hydrolases"/>
    <property type="match status" value="1"/>
</dbReference>
<organism evidence="2 3">
    <name type="scientific">Agromyces neolithicus</name>
    <dbReference type="NCBI Taxonomy" id="269420"/>
    <lineage>
        <taxon>Bacteria</taxon>
        <taxon>Bacillati</taxon>
        <taxon>Actinomycetota</taxon>
        <taxon>Actinomycetes</taxon>
        <taxon>Micrococcales</taxon>
        <taxon>Microbacteriaceae</taxon>
        <taxon>Agromyces</taxon>
    </lineage>
</organism>
<dbReference type="InterPro" id="IPR050678">
    <property type="entry name" value="DNA_Partitioning_ATPase"/>
</dbReference>
<dbReference type="Pfam" id="PF13614">
    <property type="entry name" value="AAA_31"/>
    <property type="match status" value="1"/>
</dbReference>
<comment type="caution">
    <text evidence="2">The sequence shown here is derived from an EMBL/GenBank/DDBJ whole genome shotgun (WGS) entry which is preliminary data.</text>
</comment>
<reference evidence="2 3" key="1">
    <citation type="journal article" date="2019" name="Int. J. Syst. Evol. Microbiol.">
        <title>The Global Catalogue of Microorganisms (GCM) 10K type strain sequencing project: providing services to taxonomists for standard genome sequencing and annotation.</title>
        <authorList>
            <consortium name="The Broad Institute Genomics Platform"/>
            <consortium name="The Broad Institute Genome Sequencing Center for Infectious Disease"/>
            <person name="Wu L."/>
            <person name="Ma J."/>
        </authorList>
    </citation>
    <scope>NUCLEOTIDE SEQUENCE [LARGE SCALE GENOMIC DNA]</scope>
    <source>
        <strain evidence="2 3">JCM 14322</strain>
    </source>
</reference>
<evidence type="ECO:0000313" key="2">
    <source>
        <dbReference type="EMBL" id="GAA1821439.1"/>
    </source>
</evidence>
<dbReference type="PANTHER" id="PTHR13696:SF52">
    <property type="entry name" value="PARA FAMILY PROTEIN CT_582"/>
    <property type="match status" value="1"/>
</dbReference>